<evidence type="ECO:0000313" key="4">
    <source>
        <dbReference type="Proteomes" id="UP001359485"/>
    </source>
</evidence>
<evidence type="ECO:0000256" key="1">
    <source>
        <dbReference type="SAM" id="MobiDB-lite"/>
    </source>
</evidence>
<dbReference type="EMBL" id="JAWJWF010000050">
    <property type="protein sequence ID" value="KAK6618269.1"/>
    <property type="molecule type" value="Genomic_DNA"/>
</dbReference>
<feature type="compositionally biased region" description="Polar residues" evidence="1">
    <location>
        <begin position="259"/>
        <end position="282"/>
    </location>
</feature>
<proteinExistence type="predicted"/>
<organism evidence="3 4">
    <name type="scientific">Polyplax serrata</name>
    <name type="common">Common mouse louse</name>
    <dbReference type="NCBI Taxonomy" id="468196"/>
    <lineage>
        <taxon>Eukaryota</taxon>
        <taxon>Metazoa</taxon>
        <taxon>Ecdysozoa</taxon>
        <taxon>Arthropoda</taxon>
        <taxon>Hexapoda</taxon>
        <taxon>Insecta</taxon>
        <taxon>Pterygota</taxon>
        <taxon>Neoptera</taxon>
        <taxon>Paraneoptera</taxon>
        <taxon>Psocodea</taxon>
        <taxon>Troctomorpha</taxon>
        <taxon>Phthiraptera</taxon>
        <taxon>Anoplura</taxon>
        <taxon>Polyplacidae</taxon>
        <taxon>Polyplax</taxon>
    </lineage>
</organism>
<keyword evidence="2" id="KW-0812">Transmembrane</keyword>
<name>A0ABR1AFI7_POLSC</name>
<accession>A0ABR1AFI7</accession>
<evidence type="ECO:0000256" key="2">
    <source>
        <dbReference type="SAM" id="Phobius"/>
    </source>
</evidence>
<reference evidence="3 4" key="1">
    <citation type="submission" date="2023-09" db="EMBL/GenBank/DDBJ databases">
        <title>Genomes of two closely related lineages of the louse Polyplax serrata with different host specificities.</title>
        <authorList>
            <person name="Martinu J."/>
            <person name="Tarabai H."/>
            <person name="Stefka J."/>
            <person name="Hypsa V."/>
        </authorList>
    </citation>
    <scope>NUCLEOTIDE SEQUENCE [LARGE SCALE GENOMIC DNA]</scope>
    <source>
        <strain evidence="3">98ZLc_SE</strain>
    </source>
</reference>
<keyword evidence="4" id="KW-1185">Reference proteome</keyword>
<feature type="transmembrane region" description="Helical" evidence="2">
    <location>
        <begin position="78"/>
        <end position="102"/>
    </location>
</feature>
<protein>
    <submittedName>
        <fullName evidence="3">Uncharacterized protein</fullName>
    </submittedName>
</protein>
<comment type="caution">
    <text evidence="3">The sequence shown here is derived from an EMBL/GenBank/DDBJ whole genome shotgun (WGS) entry which is preliminary data.</text>
</comment>
<feature type="region of interest" description="Disordered" evidence="1">
    <location>
        <begin position="391"/>
        <end position="414"/>
    </location>
</feature>
<evidence type="ECO:0000313" key="3">
    <source>
        <dbReference type="EMBL" id="KAK6618269.1"/>
    </source>
</evidence>
<gene>
    <name evidence="3" type="ORF">RUM44_002720</name>
</gene>
<keyword evidence="2" id="KW-0472">Membrane</keyword>
<keyword evidence="2" id="KW-1133">Transmembrane helix</keyword>
<dbReference type="Proteomes" id="UP001359485">
    <property type="component" value="Unassembled WGS sequence"/>
</dbReference>
<sequence>MTTNITTGPNSNGLATNASLHGWQVPKLDANMKPLNETGGGTENAKNYTNGLHNLNATGYVAIEDDFPDTGFSDVQTFILASIATVVPLIVVVMTILGIRFICRKQKETKEEAYEEVLPKDESIEPLGRVKGYSLPNELKTSESQFTMSPCDERMTTPPPHLPTPKSNGSIITMTLKNNHLIVETEETANIPTTLKIESKGTTTKFVTPAEPDFRIETISHSVSEKSPEKFNRTMLSNDHHGALIHNPPPEAVEEETNRMSGRTGFSQSDLSVSSTESQNPNYRYGNQIGYDAGPHGYSEYAGYTMSAQRQYRKPSVIGPQERKLYYRSASMLERGDSMAGEKPFQNILMSDIQALERRIEENNEMRFQEEQRLLGNGGVHISEIQDTIQKTSKSEKAVPLATIEPDFHPIEET</sequence>
<feature type="region of interest" description="Disordered" evidence="1">
    <location>
        <begin position="253"/>
        <end position="284"/>
    </location>
</feature>